<evidence type="ECO:0000256" key="1">
    <source>
        <dbReference type="SAM" id="MobiDB-lite"/>
    </source>
</evidence>
<reference evidence="2 3" key="1">
    <citation type="submission" date="2024-03" db="EMBL/GenBank/DDBJ databases">
        <title>The genome assembly and annotation of the cricket Gryllus longicercus Weissman &amp; Gray.</title>
        <authorList>
            <person name="Szrajer S."/>
            <person name="Gray D."/>
            <person name="Ylla G."/>
        </authorList>
    </citation>
    <scope>NUCLEOTIDE SEQUENCE [LARGE SCALE GENOMIC DNA]</scope>
    <source>
        <strain evidence="2">DAG 2021-001</strain>
        <tissue evidence="2">Whole body minus gut</tissue>
    </source>
</reference>
<sequence>MSSTSETIKYLHAQFAGKNRVKRSPRVYLQNPHYPTGRDVGLEAVLDRRFRAARRGAARVGWTAVCALSGGGSRCGEFIACHLRRVNSQGRGACKMSVASRRGRRRAAPRHATSLRSPAAAALAGGYPPRVLRFRRHYSLRTADGAAFHLFGRLDQGRRGAKQLHSAQ</sequence>
<dbReference type="Proteomes" id="UP001378592">
    <property type="component" value="Unassembled WGS sequence"/>
</dbReference>
<protein>
    <submittedName>
        <fullName evidence="2">Uncharacterized protein</fullName>
    </submittedName>
</protein>
<keyword evidence="3" id="KW-1185">Reference proteome</keyword>
<gene>
    <name evidence="2" type="ORF">R5R35_005005</name>
</gene>
<organism evidence="2 3">
    <name type="scientific">Gryllus longicercus</name>
    <dbReference type="NCBI Taxonomy" id="2509291"/>
    <lineage>
        <taxon>Eukaryota</taxon>
        <taxon>Metazoa</taxon>
        <taxon>Ecdysozoa</taxon>
        <taxon>Arthropoda</taxon>
        <taxon>Hexapoda</taxon>
        <taxon>Insecta</taxon>
        <taxon>Pterygota</taxon>
        <taxon>Neoptera</taxon>
        <taxon>Polyneoptera</taxon>
        <taxon>Orthoptera</taxon>
        <taxon>Ensifera</taxon>
        <taxon>Gryllidea</taxon>
        <taxon>Grylloidea</taxon>
        <taxon>Gryllidae</taxon>
        <taxon>Gryllinae</taxon>
        <taxon>Gryllus</taxon>
    </lineage>
</organism>
<accession>A0AAN9VNF9</accession>
<comment type="caution">
    <text evidence="2">The sequence shown here is derived from an EMBL/GenBank/DDBJ whole genome shotgun (WGS) entry which is preliminary data.</text>
</comment>
<evidence type="ECO:0000313" key="3">
    <source>
        <dbReference type="Proteomes" id="UP001378592"/>
    </source>
</evidence>
<evidence type="ECO:0000313" key="2">
    <source>
        <dbReference type="EMBL" id="KAK7865931.1"/>
    </source>
</evidence>
<feature type="region of interest" description="Disordered" evidence="1">
    <location>
        <begin position="97"/>
        <end position="119"/>
    </location>
</feature>
<proteinExistence type="predicted"/>
<dbReference type="AlphaFoldDB" id="A0AAN9VNF9"/>
<feature type="compositionally biased region" description="Low complexity" evidence="1">
    <location>
        <begin position="110"/>
        <end position="119"/>
    </location>
</feature>
<name>A0AAN9VNF9_9ORTH</name>
<dbReference type="EMBL" id="JAZDUA010000161">
    <property type="protein sequence ID" value="KAK7865931.1"/>
    <property type="molecule type" value="Genomic_DNA"/>
</dbReference>